<keyword evidence="1" id="KW-0472">Membrane</keyword>
<gene>
    <name evidence="2" type="ORF">STAS_32735</name>
</gene>
<comment type="caution">
    <text evidence="2">The sequence shown here is derived from an EMBL/GenBank/DDBJ whole genome shotgun (WGS) entry which is preliminary data.</text>
</comment>
<keyword evidence="3" id="KW-1185">Reference proteome</keyword>
<dbReference type="EMBL" id="BKCP01011625">
    <property type="protein sequence ID" value="GER55099.1"/>
    <property type="molecule type" value="Genomic_DNA"/>
</dbReference>
<reference evidence="3" key="1">
    <citation type="journal article" date="2019" name="Curr. Biol.">
        <title>Genome Sequence of Striga asiatica Provides Insight into the Evolution of Plant Parasitism.</title>
        <authorList>
            <person name="Yoshida S."/>
            <person name="Kim S."/>
            <person name="Wafula E.K."/>
            <person name="Tanskanen J."/>
            <person name="Kim Y.M."/>
            <person name="Honaas L."/>
            <person name="Yang Z."/>
            <person name="Spallek T."/>
            <person name="Conn C.E."/>
            <person name="Ichihashi Y."/>
            <person name="Cheong K."/>
            <person name="Cui S."/>
            <person name="Der J.P."/>
            <person name="Gundlach H."/>
            <person name="Jiao Y."/>
            <person name="Hori C."/>
            <person name="Ishida J.K."/>
            <person name="Kasahara H."/>
            <person name="Kiba T."/>
            <person name="Kim M.S."/>
            <person name="Koo N."/>
            <person name="Laohavisit A."/>
            <person name="Lee Y.H."/>
            <person name="Lumba S."/>
            <person name="McCourt P."/>
            <person name="Mortimer J.C."/>
            <person name="Mutuku J.M."/>
            <person name="Nomura T."/>
            <person name="Sasaki-Sekimoto Y."/>
            <person name="Seto Y."/>
            <person name="Wang Y."/>
            <person name="Wakatake T."/>
            <person name="Sakakibara H."/>
            <person name="Demura T."/>
            <person name="Yamaguchi S."/>
            <person name="Yoneyama K."/>
            <person name="Manabe R.I."/>
            <person name="Nelson D.C."/>
            <person name="Schulman A.H."/>
            <person name="Timko M.P."/>
            <person name="dePamphilis C.W."/>
            <person name="Choi D."/>
            <person name="Shirasu K."/>
        </authorList>
    </citation>
    <scope>NUCLEOTIDE SEQUENCE [LARGE SCALE GENOMIC DNA]</scope>
    <source>
        <strain evidence="3">cv. UVA1</strain>
    </source>
</reference>
<accession>A0A5A7RBV4</accession>
<evidence type="ECO:0000313" key="2">
    <source>
        <dbReference type="EMBL" id="GER55099.1"/>
    </source>
</evidence>
<keyword evidence="1" id="KW-0812">Transmembrane</keyword>
<keyword evidence="1" id="KW-1133">Transmembrane helix</keyword>
<name>A0A5A7RBV4_STRAF</name>
<evidence type="ECO:0000256" key="1">
    <source>
        <dbReference type="SAM" id="Phobius"/>
    </source>
</evidence>
<keyword evidence="2" id="KW-0547">Nucleotide-binding</keyword>
<proteinExistence type="predicted"/>
<keyword evidence="2" id="KW-0067">ATP-binding</keyword>
<dbReference type="AlphaFoldDB" id="A0A5A7RBV4"/>
<protein>
    <submittedName>
        <fullName evidence="2">Lipid A export ATP-binding/permease protein MsbA</fullName>
    </submittedName>
</protein>
<organism evidence="2 3">
    <name type="scientific">Striga asiatica</name>
    <name type="common">Asiatic witchweed</name>
    <name type="synonym">Buchnera asiatica</name>
    <dbReference type="NCBI Taxonomy" id="4170"/>
    <lineage>
        <taxon>Eukaryota</taxon>
        <taxon>Viridiplantae</taxon>
        <taxon>Streptophyta</taxon>
        <taxon>Embryophyta</taxon>
        <taxon>Tracheophyta</taxon>
        <taxon>Spermatophyta</taxon>
        <taxon>Magnoliopsida</taxon>
        <taxon>eudicotyledons</taxon>
        <taxon>Gunneridae</taxon>
        <taxon>Pentapetalae</taxon>
        <taxon>asterids</taxon>
        <taxon>lamiids</taxon>
        <taxon>Lamiales</taxon>
        <taxon>Orobanchaceae</taxon>
        <taxon>Buchnereae</taxon>
        <taxon>Striga</taxon>
    </lineage>
</organism>
<sequence length="124" mass="13880">MANLNPSAVHFHMYHPQLDVELSSVWPVNFAGQGQRYNRLGPIDAKMRNRILVGLVLSSLLATIHVLILGISELVLEYLGTFDTRKDDVNPGYPDRVDFLVHSAAGRSLDRPDALSLYPSRKCH</sequence>
<feature type="transmembrane region" description="Helical" evidence="1">
    <location>
        <begin position="51"/>
        <end position="71"/>
    </location>
</feature>
<evidence type="ECO:0000313" key="3">
    <source>
        <dbReference type="Proteomes" id="UP000325081"/>
    </source>
</evidence>
<dbReference type="GO" id="GO:0005524">
    <property type="term" value="F:ATP binding"/>
    <property type="evidence" value="ECO:0007669"/>
    <property type="project" value="UniProtKB-KW"/>
</dbReference>
<dbReference type="Proteomes" id="UP000325081">
    <property type="component" value="Unassembled WGS sequence"/>
</dbReference>